<evidence type="ECO:0000313" key="2">
    <source>
        <dbReference type="Proteomes" id="UP000507222"/>
    </source>
</evidence>
<reference evidence="1 2" key="1">
    <citation type="submission" date="2020-05" db="EMBL/GenBank/DDBJ databases">
        <authorList>
            <person name="Campoy J."/>
            <person name="Schneeberger K."/>
            <person name="Spophaly S."/>
        </authorList>
    </citation>
    <scope>NUCLEOTIDE SEQUENCE [LARGE SCALE GENOMIC DNA]</scope>
    <source>
        <strain evidence="1">PruArmRojPasFocal</strain>
    </source>
</reference>
<proteinExistence type="predicted"/>
<sequence>MIGAGSNYEFKADNPQGLGPFFNHVVGKDTEIVEVGVEARVPEDIILDLGLVPAPAPEPVIVHARTPAHQGYEAEQDIDGY</sequence>
<name>A0A6J5VHS7_PRUAR</name>
<gene>
    <name evidence="1" type="ORF">CURHAP_LOCUS45357</name>
</gene>
<dbReference type="EMBL" id="CAEKDK010000007">
    <property type="protein sequence ID" value="CAB4287424.1"/>
    <property type="molecule type" value="Genomic_DNA"/>
</dbReference>
<dbReference type="AlphaFoldDB" id="A0A6J5VHS7"/>
<protein>
    <submittedName>
        <fullName evidence="1">Uncharacterized protein</fullName>
    </submittedName>
</protein>
<evidence type="ECO:0000313" key="1">
    <source>
        <dbReference type="EMBL" id="CAB4287424.1"/>
    </source>
</evidence>
<dbReference type="Proteomes" id="UP000507222">
    <property type="component" value="Unassembled WGS sequence"/>
</dbReference>
<accession>A0A6J5VHS7</accession>
<organism evidence="1 2">
    <name type="scientific">Prunus armeniaca</name>
    <name type="common">Apricot</name>
    <name type="synonym">Armeniaca vulgaris</name>
    <dbReference type="NCBI Taxonomy" id="36596"/>
    <lineage>
        <taxon>Eukaryota</taxon>
        <taxon>Viridiplantae</taxon>
        <taxon>Streptophyta</taxon>
        <taxon>Embryophyta</taxon>
        <taxon>Tracheophyta</taxon>
        <taxon>Spermatophyta</taxon>
        <taxon>Magnoliopsida</taxon>
        <taxon>eudicotyledons</taxon>
        <taxon>Gunneridae</taxon>
        <taxon>Pentapetalae</taxon>
        <taxon>rosids</taxon>
        <taxon>fabids</taxon>
        <taxon>Rosales</taxon>
        <taxon>Rosaceae</taxon>
        <taxon>Amygdaloideae</taxon>
        <taxon>Amygdaleae</taxon>
        <taxon>Prunus</taxon>
    </lineage>
</organism>